<proteinExistence type="predicted"/>
<gene>
    <name evidence="2" type="primary">cymR_3</name>
    <name evidence="2" type="ORF">CLHOM_33020</name>
</gene>
<dbReference type="Proteomes" id="UP000037043">
    <property type="component" value="Unassembled WGS sequence"/>
</dbReference>
<dbReference type="GO" id="GO:0005829">
    <property type="term" value="C:cytosol"/>
    <property type="evidence" value="ECO:0007669"/>
    <property type="project" value="TreeGrafter"/>
</dbReference>
<sequence>MKISTKGRYGLKAMIDLALYSDSENSITLKSISERQDVSERYLEQIFSALRKNDLVKSIKGPQGGYMLSEEASKITVGKILRALEGDISIVSLEEDGNNKIDRCIRENVWTKINEAIDEIVDSITLEDLVWEYNKIGSEAYMYYI</sequence>
<name>A0A0L6Z606_9CLOT</name>
<dbReference type="EMBL" id="LHUR01000042">
    <property type="protein sequence ID" value="KOA18400.1"/>
    <property type="molecule type" value="Genomic_DNA"/>
</dbReference>
<evidence type="ECO:0000313" key="3">
    <source>
        <dbReference type="Proteomes" id="UP000037043"/>
    </source>
</evidence>
<dbReference type="GO" id="GO:0003700">
    <property type="term" value="F:DNA-binding transcription factor activity"/>
    <property type="evidence" value="ECO:0007669"/>
    <property type="project" value="TreeGrafter"/>
</dbReference>
<dbReference type="PATRIC" id="fig|1121318.3.peg.3297"/>
<dbReference type="NCBIfam" id="TIGR00738">
    <property type="entry name" value="rrf2_super"/>
    <property type="match status" value="1"/>
</dbReference>
<dbReference type="Pfam" id="PF02082">
    <property type="entry name" value="Rrf2"/>
    <property type="match status" value="1"/>
</dbReference>
<dbReference type="STRING" id="36844.SAMN04488501_101178"/>
<dbReference type="InterPro" id="IPR000944">
    <property type="entry name" value="Tscrpt_reg_Rrf2"/>
</dbReference>
<dbReference type="AlphaFoldDB" id="A0A0L6Z606"/>
<evidence type="ECO:0000313" key="2">
    <source>
        <dbReference type="EMBL" id="KOA18400.1"/>
    </source>
</evidence>
<dbReference type="InterPro" id="IPR036390">
    <property type="entry name" value="WH_DNA-bd_sf"/>
</dbReference>
<keyword evidence="1" id="KW-0238">DNA-binding</keyword>
<dbReference type="PROSITE" id="PS51197">
    <property type="entry name" value="HTH_RRF2_2"/>
    <property type="match status" value="1"/>
</dbReference>
<protein>
    <submittedName>
        <fullName evidence="2">HTH-type transcriptional regulator CymR</fullName>
    </submittedName>
</protein>
<dbReference type="PANTHER" id="PTHR33221">
    <property type="entry name" value="WINGED HELIX-TURN-HELIX TRANSCRIPTIONAL REGULATOR, RRF2 FAMILY"/>
    <property type="match status" value="1"/>
</dbReference>
<dbReference type="SUPFAM" id="SSF46785">
    <property type="entry name" value="Winged helix' DNA-binding domain"/>
    <property type="match status" value="1"/>
</dbReference>
<reference evidence="3" key="1">
    <citation type="submission" date="2015-08" db="EMBL/GenBank/DDBJ databases">
        <title>Genome sequence of the strict anaerobe Clostridium homopropionicum LuHBu1 (DSM 5847T).</title>
        <authorList>
            <person name="Poehlein A."/>
            <person name="Beck M."/>
            <person name="Schiel-Bengelsdorf B."/>
            <person name="Bengelsdorf F.R."/>
            <person name="Daniel R."/>
            <person name="Duerre P."/>
        </authorList>
    </citation>
    <scope>NUCLEOTIDE SEQUENCE [LARGE SCALE GENOMIC DNA]</scope>
    <source>
        <strain evidence="3">DSM 5847</strain>
    </source>
</reference>
<evidence type="ECO:0000256" key="1">
    <source>
        <dbReference type="ARBA" id="ARBA00023125"/>
    </source>
</evidence>
<dbReference type="FunFam" id="1.10.10.10:FF:000164">
    <property type="entry name" value="Transcriptional regulator, Rrf2 family"/>
    <property type="match status" value="1"/>
</dbReference>
<dbReference type="Gene3D" id="1.10.10.10">
    <property type="entry name" value="Winged helix-like DNA-binding domain superfamily/Winged helix DNA-binding domain"/>
    <property type="match status" value="1"/>
</dbReference>
<keyword evidence="3" id="KW-1185">Reference proteome</keyword>
<dbReference type="InterPro" id="IPR036388">
    <property type="entry name" value="WH-like_DNA-bd_sf"/>
</dbReference>
<dbReference type="GO" id="GO:0003677">
    <property type="term" value="F:DNA binding"/>
    <property type="evidence" value="ECO:0007669"/>
    <property type="project" value="UniProtKB-KW"/>
</dbReference>
<dbReference type="PANTHER" id="PTHR33221:SF5">
    <property type="entry name" value="HTH-TYPE TRANSCRIPTIONAL REGULATOR ISCR"/>
    <property type="match status" value="1"/>
</dbReference>
<comment type="caution">
    <text evidence="2">The sequence shown here is derived from an EMBL/GenBank/DDBJ whole genome shotgun (WGS) entry which is preliminary data.</text>
</comment>
<dbReference type="RefSeq" id="WP_052222747.1">
    <property type="nucleotide sequence ID" value="NZ_LHUR01000042.1"/>
</dbReference>
<accession>A0A0L6Z606</accession>
<organism evidence="2 3">
    <name type="scientific">Clostridium homopropionicum DSM 5847</name>
    <dbReference type="NCBI Taxonomy" id="1121318"/>
    <lineage>
        <taxon>Bacteria</taxon>
        <taxon>Bacillati</taxon>
        <taxon>Bacillota</taxon>
        <taxon>Clostridia</taxon>
        <taxon>Eubacteriales</taxon>
        <taxon>Clostridiaceae</taxon>
        <taxon>Clostridium</taxon>
    </lineage>
</organism>